<comment type="caution">
    <text evidence="6">The sequence shown here is derived from an EMBL/GenBank/DDBJ whole genome shotgun (WGS) entry which is preliminary data.</text>
</comment>
<reference evidence="6 7" key="1">
    <citation type="submission" date="2018-01" db="EMBL/GenBank/DDBJ databases">
        <title>Genome sequence of the PGP bacterium Paenibacillus illinoisensis E3.</title>
        <authorList>
            <person name="Rolli E."/>
            <person name="Marasco R."/>
            <person name="Bessem C."/>
            <person name="Michoud G."/>
            <person name="Gaiarsa S."/>
            <person name="Borin S."/>
            <person name="Daffonchio D."/>
        </authorList>
    </citation>
    <scope>NUCLEOTIDE SEQUENCE [LARGE SCALE GENOMIC DNA]</scope>
    <source>
        <strain evidence="6 7">E3</strain>
    </source>
</reference>
<feature type="domain" description="HTH lysR-type" evidence="5">
    <location>
        <begin position="1"/>
        <end position="58"/>
    </location>
</feature>
<dbReference type="PANTHER" id="PTHR30126:SF40">
    <property type="entry name" value="HTH-TYPE TRANSCRIPTIONAL REGULATOR GLTR"/>
    <property type="match status" value="1"/>
</dbReference>
<evidence type="ECO:0000256" key="4">
    <source>
        <dbReference type="ARBA" id="ARBA00023163"/>
    </source>
</evidence>
<dbReference type="EMBL" id="PRLG01000029">
    <property type="protein sequence ID" value="PYY26087.1"/>
    <property type="molecule type" value="Genomic_DNA"/>
</dbReference>
<protein>
    <submittedName>
        <fullName evidence="6">LysR family transcriptional regulator</fullName>
        <ecNumber evidence="6">1.6.5.3</ecNumber>
    </submittedName>
</protein>
<organism evidence="6 7">
    <name type="scientific">Paenibacillus illinoisensis</name>
    <dbReference type="NCBI Taxonomy" id="59845"/>
    <lineage>
        <taxon>Bacteria</taxon>
        <taxon>Bacillati</taxon>
        <taxon>Bacillota</taxon>
        <taxon>Bacilli</taxon>
        <taxon>Bacillales</taxon>
        <taxon>Paenibacillaceae</taxon>
        <taxon>Paenibacillus</taxon>
    </lineage>
</organism>
<evidence type="ECO:0000256" key="3">
    <source>
        <dbReference type="ARBA" id="ARBA00023125"/>
    </source>
</evidence>
<dbReference type="InterPro" id="IPR036390">
    <property type="entry name" value="WH_DNA-bd_sf"/>
</dbReference>
<dbReference type="FunFam" id="1.10.10.10:FF:000001">
    <property type="entry name" value="LysR family transcriptional regulator"/>
    <property type="match status" value="1"/>
</dbReference>
<accession>A0A2W0C2K1</accession>
<dbReference type="RefSeq" id="WP_110822165.1">
    <property type="nucleotide sequence ID" value="NZ_PRLG01000029.1"/>
</dbReference>
<sequence>MELNDLRIFKTVAERGSVSQAAVELSYVQSNVTARIKQLEKELKTMLFTRHKRGMILNAEGKRLLIYAEEILAKFDEMKRTFQSADAPSGILNIGIVETMISLPGILSNYVEKYPNVDFSLNVGVSEQLLQDVMNFKLDGAFVTGPINHPLIEASEIFREELILVTKSSSFTIEDVTNTPLLLFNKGCSYRERLEGWLREEGIVPRKIMQFGTFETIIGSVTAGIGITIAPKSSVSHLIDEGKVHAYPVSQTYNEVSTVFIHRKDSFLTSTLRSFIDELTLSADRKTNGSNVKGSEWGRK</sequence>
<dbReference type="GO" id="GO:0000976">
    <property type="term" value="F:transcription cis-regulatory region binding"/>
    <property type="evidence" value="ECO:0007669"/>
    <property type="project" value="TreeGrafter"/>
</dbReference>
<gene>
    <name evidence="6" type="ORF">PIL02S_05462</name>
</gene>
<dbReference type="EC" id="1.6.5.3" evidence="6"/>
<dbReference type="InterPro" id="IPR005119">
    <property type="entry name" value="LysR_subst-bd"/>
</dbReference>
<dbReference type="Pfam" id="PF03466">
    <property type="entry name" value="LysR_substrate"/>
    <property type="match status" value="1"/>
</dbReference>
<dbReference type="Gene3D" id="1.10.10.10">
    <property type="entry name" value="Winged helix-like DNA-binding domain superfamily/Winged helix DNA-binding domain"/>
    <property type="match status" value="1"/>
</dbReference>
<comment type="similarity">
    <text evidence="1">Belongs to the LysR transcriptional regulatory family.</text>
</comment>
<dbReference type="Proteomes" id="UP000247459">
    <property type="component" value="Unassembled WGS sequence"/>
</dbReference>
<dbReference type="InterPro" id="IPR000847">
    <property type="entry name" value="LysR_HTH_N"/>
</dbReference>
<dbReference type="PROSITE" id="PS50931">
    <property type="entry name" value="HTH_LYSR"/>
    <property type="match status" value="1"/>
</dbReference>
<dbReference type="GO" id="GO:0003700">
    <property type="term" value="F:DNA-binding transcription factor activity"/>
    <property type="evidence" value="ECO:0007669"/>
    <property type="project" value="InterPro"/>
</dbReference>
<dbReference type="SUPFAM" id="SSF53850">
    <property type="entry name" value="Periplasmic binding protein-like II"/>
    <property type="match status" value="1"/>
</dbReference>
<evidence type="ECO:0000313" key="6">
    <source>
        <dbReference type="EMBL" id="PYY26087.1"/>
    </source>
</evidence>
<evidence type="ECO:0000259" key="5">
    <source>
        <dbReference type="PROSITE" id="PS50931"/>
    </source>
</evidence>
<keyword evidence="3" id="KW-0238">DNA-binding</keyword>
<dbReference type="CDD" id="cd08442">
    <property type="entry name" value="PBP2_YofA_SoxR_like"/>
    <property type="match status" value="1"/>
</dbReference>
<dbReference type="Gene3D" id="3.40.190.290">
    <property type="match status" value="1"/>
</dbReference>
<evidence type="ECO:0000313" key="7">
    <source>
        <dbReference type="Proteomes" id="UP000247459"/>
    </source>
</evidence>
<dbReference type="AlphaFoldDB" id="A0A2W0C2K1"/>
<proteinExistence type="inferred from homology"/>
<dbReference type="SUPFAM" id="SSF46785">
    <property type="entry name" value="Winged helix' DNA-binding domain"/>
    <property type="match status" value="1"/>
</dbReference>
<evidence type="ECO:0000256" key="2">
    <source>
        <dbReference type="ARBA" id="ARBA00023015"/>
    </source>
</evidence>
<dbReference type="OrthoDB" id="8479357at2"/>
<keyword evidence="2" id="KW-0805">Transcription regulation</keyword>
<dbReference type="Pfam" id="PF00126">
    <property type="entry name" value="HTH_1"/>
    <property type="match status" value="1"/>
</dbReference>
<dbReference type="GO" id="GO:0016491">
    <property type="term" value="F:oxidoreductase activity"/>
    <property type="evidence" value="ECO:0007669"/>
    <property type="project" value="UniProtKB-KW"/>
</dbReference>
<keyword evidence="4" id="KW-0804">Transcription</keyword>
<dbReference type="InterPro" id="IPR036388">
    <property type="entry name" value="WH-like_DNA-bd_sf"/>
</dbReference>
<name>A0A2W0C2K1_9BACL</name>
<dbReference type="PANTHER" id="PTHR30126">
    <property type="entry name" value="HTH-TYPE TRANSCRIPTIONAL REGULATOR"/>
    <property type="match status" value="1"/>
</dbReference>
<keyword evidence="6" id="KW-0560">Oxidoreductase</keyword>
<evidence type="ECO:0000256" key="1">
    <source>
        <dbReference type="ARBA" id="ARBA00009437"/>
    </source>
</evidence>